<protein>
    <submittedName>
        <fullName evidence="1">Uncharacterized protein</fullName>
    </submittedName>
</protein>
<keyword evidence="2" id="KW-1185">Reference proteome</keyword>
<proteinExistence type="predicted"/>
<name>A0A9N9V6Z8_9HYPO</name>
<dbReference type="OrthoDB" id="76567at2759"/>
<evidence type="ECO:0000313" key="2">
    <source>
        <dbReference type="Proteomes" id="UP000696573"/>
    </source>
</evidence>
<dbReference type="Proteomes" id="UP000696573">
    <property type="component" value="Unassembled WGS sequence"/>
</dbReference>
<accession>A0A9N9V6Z8</accession>
<dbReference type="EMBL" id="CABFNQ020000532">
    <property type="protein sequence ID" value="CAH0018184.1"/>
    <property type="molecule type" value="Genomic_DNA"/>
</dbReference>
<evidence type="ECO:0000313" key="1">
    <source>
        <dbReference type="EMBL" id="CAH0018184.1"/>
    </source>
</evidence>
<reference evidence="1" key="1">
    <citation type="submission" date="2021-10" db="EMBL/GenBank/DDBJ databases">
        <authorList>
            <person name="Piombo E."/>
        </authorList>
    </citation>
    <scope>NUCLEOTIDE SEQUENCE</scope>
</reference>
<dbReference type="AlphaFoldDB" id="A0A9N9V6Z8"/>
<organism evidence="1 2">
    <name type="scientific">Clonostachys rhizophaga</name>
    <dbReference type="NCBI Taxonomy" id="160324"/>
    <lineage>
        <taxon>Eukaryota</taxon>
        <taxon>Fungi</taxon>
        <taxon>Dikarya</taxon>
        <taxon>Ascomycota</taxon>
        <taxon>Pezizomycotina</taxon>
        <taxon>Sordariomycetes</taxon>
        <taxon>Hypocreomycetidae</taxon>
        <taxon>Hypocreales</taxon>
        <taxon>Bionectriaceae</taxon>
        <taxon>Clonostachys</taxon>
    </lineage>
</organism>
<sequence length="268" mass="29491">MDFTIRQGSTGSYEPPTIKFTTYQALLEAKQASTECLYIKDVSAEQFALVQRERGEKTPFLVTKIYSFFLQEIIAQGLNQSWVGLNSTTFTNQNNGSAGEGDAAGGPFVAGVGELQDWPTLVIEAGYSQTLNRRLRDQAAWWFRASAHQVKIVLLIKMDPTSPGEILIEKWQEIPPQDRAGATTTRASEALGPNLMQVINIRRVDDAAPTVPQSYAAGGALRLDFAHLFLRQPEQGEGDIIIGIQQLQCVGAALGGIRARRTMQVRHN</sequence>
<comment type="caution">
    <text evidence="1">The sequence shown here is derived from an EMBL/GenBank/DDBJ whole genome shotgun (WGS) entry which is preliminary data.</text>
</comment>
<gene>
    <name evidence="1" type="ORF">CRHIZ90672A_00006568</name>
</gene>